<dbReference type="AlphaFoldDB" id="A0A915ASC5"/>
<keyword evidence="1" id="KW-0812">Transmembrane</keyword>
<dbReference type="WBParaSite" id="PgR012_g063_t01">
    <property type="protein sequence ID" value="PgR012_g063_t01"/>
    <property type="gene ID" value="PgR012_g063"/>
</dbReference>
<dbReference type="Proteomes" id="UP000887569">
    <property type="component" value="Unplaced"/>
</dbReference>
<keyword evidence="1" id="KW-0472">Membrane</keyword>
<keyword evidence="2" id="KW-1185">Reference proteome</keyword>
<evidence type="ECO:0000313" key="2">
    <source>
        <dbReference type="Proteomes" id="UP000887569"/>
    </source>
</evidence>
<name>A0A915ASC5_PARUN</name>
<organism evidence="2 3">
    <name type="scientific">Parascaris univalens</name>
    <name type="common">Nematode worm</name>
    <dbReference type="NCBI Taxonomy" id="6257"/>
    <lineage>
        <taxon>Eukaryota</taxon>
        <taxon>Metazoa</taxon>
        <taxon>Ecdysozoa</taxon>
        <taxon>Nematoda</taxon>
        <taxon>Chromadorea</taxon>
        <taxon>Rhabditida</taxon>
        <taxon>Spirurina</taxon>
        <taxon>Ascaridomorpha</taxon>
        <taxon>Ascaridoidea</taxon>
        <taxon>Ascarididae</taxon>
        <taxon>Parascaris</taxon>
    </lineage>
</organism>
<keyword evidence="1" id="KW-1133">Transmembrane helix</keyword>
<proteinExistence type="predicted"/>
<reference evidence="3" key="1">
    <citation type="submission" date="2022-11" db="UniProtKB">
        <authorList>
            <consortium name="WormBaseParasite"/>
        </authorList>
    </citation>
    <scope>IDENTIFICATION</scope>
</reference>
<evidence type="ECO:0000256" key="1">
    <source>
        <dbReference type="SAM" id="Phobius"/>
    </source>
</evidence>
<protein>
    <submittedName>
        <fullName evidence="3">Uncharacterized protein</fullName>
    </submittedName>
</protein>
<feature type="transmembrane region" description="Helical" evidence="1">
    <location>
        <begin position="41"/>
        <end position="57"/>
    </location>
</feature>
<sequence length="69" mass="7615">AHASKDSDRPKWLLGFRSHSLSGVPDAIRRMATAWLAPENTILMILVASVVTLMMCLEPMPEGFLLYAS</sequence>
<evidence type="ECO:0000313" key="3">
    <source>
        <dbReference type="WBParaSite" id="PgR012_g063_t01"/>
    </source>
</evidence>
<accession>A0A915ASC5</accession>